<feature type="non-terminal residue" evidence="1">
    <location>
        <position position="1"/>
    </location>
</feature>
<reference evidence="1" key="1">
    <citation type="submission" date="2021-06" db="EMBL/GenBank/DDBJ databases">
        <authorList>
            <person name="Kallberg Y."/>
            <person name="Tangrot J."/>
            <person name="Rosling A."/>
        </authorList>
    </citation>
    <scope>NUCLEOTIDE SEQUENCE</scope>
    <source>
        <strain evidence="1">AU212A</strain>
    </source>
</reference>
<gene>
    <name evidence="1" type="ORF">SCALOS_LOCUS7786</name>
</gene>
<proteinExistence type="predicted"/>
<evidence type="ECO:0000313" key="2">
    <source>
        <dbReference type="Proteomes" id="UP000789860"/>
    </source>
</evidence>
<comment type="caution">
    <text evidence="1">The sequence shown here is derived from an EMBL/GenBank/DDBJ whole genome shotgun (WGS) entry which is preliminary data.</text>
</comment>
<keyword evidence="2" id="KW-1185">Reference proteome</keyword>
<sequence length="49" mass="5752">KIKNVEQIFRNIHVTTQFLPDDLNKGEQASVNDFNIEDTIQENNFDETE</sequence>
<organism evidence="1 2">
    <name type="scientific">Scutellospora calospora</name>
    <dbReference type="NCBI Taxonomy" id="85575"/>
    <lineage>
        <taxon>Eukaryota</taxon>
        <taxon>Fungi</taxon>
        <taxon>Fungi incertae sedis</taxon>
        <taxon>Mucoromycota</taxon>
        <taxon>Glomeromycotina</taxon>
        <taxon>Glomeromycetes</taxon>
        <taxon>Diversisporales</taxon>
        <taxon>Gigasporaceae</taxon>
        <taxon>Scutellospora</taxon>
    </lineage>
</organism>
<accession>A0ACA9N0B7</accession>
<name>A0ACA9N0B7_9GLOM</name>
<dbReference type="EMBL" id="CAJVPM010018512">
    <property type="protein sequence ID" value="CAG8625348.1"/>
    <property type="molecule type" value="Genomic_DNA"/>
</dbReference>
<dbReference type="Proteomes" id="UP000789860">
    <property type="component" value="Unassembled WGS sequence"/>
</dbReference>
<protein>
    <submittedName>
        <fullName evidence="1">6674_t:CDS:1</fullName>
    </submittedName>
</protein>
<evidence type="ECO:0000313" key="1">
    <source>
        <dbReference type="EMBL" id="CAG8625348.1"/>
    </source>
</evidence>